<evidence type="ECO:0000313" key="3">
    <source>
        <dbReference type="Proteomes" id="UP000886523"/>
    </source>
</evidence>
<accession>A0A9P6BAS4</accession>
<dbReference type="AlphaFoldDB" id="A0A9P6BAS4"/>
<organism evidence="2 3">
    <name type="scientific">Hydnum rufescens UP504</name>
    <dbReference type="NCBI Taxonomy" id="1448309"/>
    <lineage>
        <taxon>Eukaryota</taxon>
        <taxon>Fungi</taxon>
        <taxon>Dikarya</taxon>
        <taxon>Basidiomycota</taxon>
        <taxon>Agaricomycotina</taxon>
        <taxon>Agaricomycetes</taxon>
        <taxon>Cantharellales</taxon>
        <taxon>Hydnaceae</taxon>
        <taxon>Hydnum</taxon>
    </lineage>
</organism>
<evidence type="ECO:0000313" key="2">
    <source>
        <dbReference type="EMBL" id="KAF9520924.1"/>
    </source>
</evidence>
<feature type="region of interest" description="Disordered" evidence="1">
    <location>
        <begin position="309"/>
        <end position="359"/>
    </location>
</feature>
<feature type="compositionally biased region" description="Low complexity" evidence="1">
    <location>
        <begin position="105"/>
        <end position="118"/>
    </location>
</feature>
<feature type="compositionally biased region" description="Low complexity" evidence="1">
    <location>
        <begin position="408"/>
        <end position="418"/>
    </location>
</feature>
<reference evidence="2" key="1">
    <citation type="journal article" date="2020" name="Nat. Commun.">
        <title>Large-scale genome sequencing of mycorrhizal fungi provides insights into the early evolution of symbiotic traits.</title>
        <authorList>
            <person name="Miyauchi S."/>
            <person name="Kiss E."/>
            <person name="Kuo A."/>
            <person name="Drula E."/>
            <person name="Kohler A."/>
            <person name="Sanchez-Garcia M."/>
            <person name="Morin E."/>
            <person name="Andreopoulos B."/>
            <person name="Barry K.W."/>
            <person name="Bonito G."/>
            <person name="Buee M."/>
            <person name="Carver A."/>
            <person name="Chen C."/>
            <person name="Cichocki N."/>
            <person name="Clum A."/>
            <person name="Culley D."/>
            <person name="Crous P.W."/>
            <person name="Fauchery L."/>
            <person name="Girlanda M."/>
            <person name="Hayes R.D."/>
            <person name="Keri Z."/>
            <person name="LaButti K."/>
            <person name="Lipzen A."/>
            <person name="Lombard V."/>
            <person name="Magnuson J."/>
            <person name="Maillard F."/>
            <person name="Murat C."/>
            <person name="Nolan M."/>
            <person name="Ohm R.A."/>
            <person name="Pangilinan J."/>
            <person name="Pereira M.F."/>
            <person name="Perotto S."/>
            <person name="Peter M."/>
            <person name="Pfister S."/>
            <person name="Riley R."/>
            <person name="Sitrit Y."/>
            <person name="Stielow J.B."/>
            <person name="Szollosi G."/>
            <person name="Zifcakova L."/>
            <person name="Stursova M."/>
            <person name="Spatafora J.W."/>
            <person name="Tedersoo L."/>
            <person name="Vaario L.M."/>
            <person name="Yamada A."/>
            <person name="Yan M."/>
            <person name="Wang P."/>
            <person name="Xu J."/>
            <person name="Bruns T."/>
            <person name="Baldrian P."/>
            <person name="Vilgalys R."/>
            <person name="Dunand C."/>
            <person name="Henrissat B."/>
            <person name="Grigoriev I.V."/>
            <person name="Hibbett D."/>
            <person name="Nagy L.G."/>
            <person name="Martin F.M."/>
        </authorList>
    </citation>
    <scope>NUCLEOTIDE SEQUENCE</scope>
    <source>
        <strain evidence="2">UP504</strain>
    </source>
</reference>
<keyword evidence="3" id="KW-1185">Reference proteome</keyword>
<comment type="caution">
    <text evidence="2">The sequence shown here is derived from an EMBL/GenBank/DDBJ whole genome shotgun (WGS) entry which is preliminary data.</text>
</comment>
<feature type="compositionally biased region" description="Basic and acidic residues" evidence="1">
    <location>
        <begin position="92"/>
        <end position="103"/>
    </location>
</feature>
<feature type="compositionally biased region" description="Low complexity" evidence="1">
    <location>
        <begin position="38"/>
        <end position="48"/>
    </location>
</feature>
<evidence type="ECO:0000256" key="1">
    <source>
        <dbReference type="SAM" id="MobiDB-lite"/>
    </source>
</evidence>
<protein>
    <submittedName>
        <fullName evidence="2">Uncharacterized protein</fullName>
    </submittedName>
</protein>
<dbReference type="EMBL" id="MU128910">
    <property type="protein sequence ID" value="KAF9520924.1"/>
    <property type="molecule type" value="Genomic_DNA"/>
</dbReference>
<feature type="region of interest" description="Disordered" evidence="1">
    <location>
        <begin position="28"/>
        <end position="132"/>
    </location>
</feature>
<dbReference type="Proteomes" id="UP000886523">
    <property type="component" value="Unassembled WGS sequence"/>
</dbReference>
<dbReference type="OrthoDB" id="3269821at2759"/>
<proteinExistence type="predicted"/>
<gene>
    <name evidence="2" type="ORF">BS47DRAFT_415959</name>
</gene>
<sequence>MSALARPLASSRSSGEYAYLQIPSLMNVSDEAESGSSDTSDTPKTPGGPSSPPSSFSRWRGHIGPPDPSSEVHPGAPSSTVIAGSSLKKHPHSIDDHDSHERLWASPAPHAPPLLSSHVPAPYRPGRSATSPTLHTSLNAQLAKILRTPNILCLLLAGLLWEEFMAFVNTSSAVRRFFDFRDLTIREVVLDRFVSGYVNGQECEEGDISVSLEDLEALMASQSRSLSTYPTQAIVSLTRSPGVMDNHTRMLARLASAHSRFVLLLHKRARSVNESFHWRGMRHIHNVAMADDPDIDSLPELRIPAPLSYFPQSSDRTHTEPSHDVTIPPLKKKVRSVTQVLKRSRGPPPPPPSPASVTRYRSTHRGLRYNPGFDHDPFLSHANPSTSISRRKQVSHPSSPQRPDSAVSRSPSESSTFPSCSPSSSFSSSFFIPPNPHALLTATSRYFAPVVRVFLPCEEFSPSAVKACQGQLVRAGLWDHIVMGGIVINLGYVPIFDNAEPKWLIHDGVGLTPFNPHRSPPLIADSLRALPCPTYYAHLNHGADPLHCIQIPPHIEADVEMTLVQMPSTVLKTRGMGDMRVTRYAWTARFPVSEVGLWSGEWVLEGEATPEGERMLQRALQGRGMFLWRVVLDRCLNGMVWLQLVRTIGIKVER</sequence>
<name>A0A9P6BAS4_9AGAM</name>
<feature type="region of interest" description="Disordered" evidence="1">
    <location>
        <begin position="371"/>
        <end position="418"/>
    </location>
</feature>